<comment type="caution">
    <text evidence="2">The sequence shown here is derived from an EMBL/GenBank/DDBJ whole genome shotgun (WGS) entry which is preliminary data.</text>
</comment>
<dbReference type="Gene3D" id="1.20.1280.50">
    <property type="match status" value="1"/>
</dbReference>
<name>A8NU60_COPC7</name>
<sequence length="521" mass="56883">MQLDPFHLIQPITQWASPQNPIPHTPLDTPNSANSSPISSLPPEILAEIFLLALPADQFPSPSPSAAPLNILNVCSLWRQVAKATPALWSALHLSYQSADDDVAPTELWLSHSGNMPLSLSLSIDFDEKPHQAIIDVFTKRSARWKNVRLEFRHLQCPPMDISTFNVKPITGLLATAPHLKELTWVDDLADAETLHSLPLPRLSRLSLSMDYGSLDYLKLLNLCSNLEHIRITRPFPEIQPPQPPLVLTKLTSLNIAHDLTGLLDHLILPSLKHVRVHMDSGVPEHLNGRYSRAILALPSAAANGTLGMLSWDPTSLLNLVERSSCAIETLWVHAPMKESDLTKCLEASSRTLKSLTLSGGLVLGDTIIRSLTPRRVLASVHSTSSLEGDPDKWGCLCPSLSELVLDTPLPSTSSLVEMVQGRLGVTLPLANWNSASLIPSVTIAAATPQLHIASLGRLKVHYPSGHRDIDCLRELSSVANSENAGSFDLSIVESRTGNVRGSSAGRTRSFMYRRKACASR</sequence>
<proteinExistence type="predicted"/>
<dbReference type="KEGG" id="cci:CC1G_12564"/>
<reference evidence="2 3" key="1">
    <citation type="journal article" date="2010" name="Proc. Natl. Acad. Sci. U.S.A.">
        <title>Insights into evolution of multicellular fungi from the assembled chromosomes of the mushroom Coprinopsis cinerea (Coprinus cinereus).</title>
        <authorList>
            <person name="Stajich J.E."/>
            <person name="Wilke S.K."/>
            <person name="Ahren D."/>
            <person name="Au C.H."/>
            <person name="Birren B.W."/>
            <person name="Borodovsky M."/>
            <person name="Burns C."/>
            <person name="Canback B."/>
            <person name="Casselton L.A."/>
            <person name="Cheng C.K."/>
            <person name="Deng J."/>
            <person name="Dietrich F.S."/>
            <person name="Fargo D.C."/>
            <person name="Farman M.L."/>
            <person name="Gathman A.C."/>
            <person name="Goldberg J."/>
            <person name="Guigo R."/>
            <person name="Hoegger P.J."/>
            <person name="Hooker J.B."/>
            <person name="Huggins A."/>
            <person name="James T.Y."/>
            <person name="Kamada T."/>
            <person name="Kilaru S."/>
            <person name="Kodira C."/>
            <person name="Kues U."/>
            <person name="Kupfer D."/>
            <person name="Kwan H.S."/>
            <person name="Lomsadze A."/>
            <person name="Li W."/>
            <person name="Lilly W.W."/>
            <person name="Ma L.J."/>
            <person name="Mackey A.J."/>
            <person name="Manning G."/>
            <person name="Martin F."/>
            <person name="Muraguchi H."/>
            <person name="Natvig D.O."/>
            <person name="Palmerini H."/>
            <person name="Ramesh M.A."/>
            <person name="Rehmeyer C.J."/>
            <person name="Roe B.A."/>
            <person name="Shenoy N."/>
            <person name="Stanke M."/>
            <person name="Ter-Hovhannisyan V."/>
            <person name="Tunlid A."/>
            <person name="Velagapudi R."/>
            <person name="Vision T.J."/>
            <person name="Zeng Q."/>
            <person name="Zolan M.E."/>
            <person name="Pukkila P.J."/>
        </authorList>
    </citation>
    <scope>NUCLEOTIDE SEQUENCE [LARGE SCALE GENOMIC DNA]</scope>
    <source>
        <strain evidence="3">Okayama-7 / 130 / ATCC MYA-4618 / FGSC 9003</strain>
    </source>
</reference>
<evidence type="ECO:0000313" key="2">
    <source>
        <dbReference type="EMBL" id="EAU85425.2"/>
    </source>
</evidence>
<keyword evidence="3" id="KW-1185">Reference proteome</keyword>
<dbReference type="RefSeq" id="XP_001836383.2">
    <property type="nucleotide sequence ID" value="XM_001836331.2"/>
</dbReference>
<dbReference type="STRING" id="240176.A8NU60"/>
<dbReference type="Proteomes" id="UP000001861">
    <property type="component" value="Unassembled WGS sequence"/>
</dbReference>
<accession>A8NU60</accession>
<dbReference type="AlphaFoldDB" id="A8NU60"/>
<dbReference type="OMA" id="WKHIRFE"/>
<evidence type="ECO:0000313" key="3">
    <source>
        <dbReference type="Proteomes" id="UP000001861"/>
    </source>
</evidence>
<evidence type="ECO:0000256" key="1">
    <source>
        <dbReference type="SAM" id="MobiDB-lite"/>
    </source>
</evidence>
<dbReference type="GeneID" id="6012931"/>
<dbReference type="OrthoDB" id="3253362at2759"/>
<gene>
    <name evidence="2" type="ORF">CC1G_12564</name>
</gene>
<dbReference type="eggNOG" id="ENOG502R0WU">
    <property type="taxonomic scope" value="Eukaryota"/>
</dbReference>
<organism evidence="2 3">
    <name type="scientific">Coprinopsis cinerea (strain Okayama-7 / 130 / ATCC MYA-4618 / FGSC 9003)</name>
    <name type="common">Inky cap fungus</name>
    <name type="synonym">Hormographiella aspergillata</name>
    <dbReference type="NCBI Taxonomy" id="240176"/>
    <lineage>
        <taxon>Eukaryota</taxon>
        <taxon>Fungi</taxon>
        <taxon>Dikarya</taxon>
        <taxon>Basidiomycota</taxon>
        <taxon>Agaricomycotina</taxon>
        <taxon>Agaricomycetes</taxon>
        <taxon>Agaricomycetidae</taxon>
        <taxon>Agaricales</taxon>
        <taxon>Agaricineae</taxon>
        <taxon>Psathyrellaceae</taxon>
        <taxon>Coprinopsis</taxon>
    </lineage>
</organism>
<protein>
    <submittedName>
        <fullName evidence="2">Uncharacterized protein</fullName>
    </submittedName>
</protein>
<feature type="region of interest" description="Disordered" evidence="1">
    <location>
        <begin position="16"/>
        <end position="37"/>
    </location>
</feature>
<dbReference type="VEuPathDB" id="FungiDB:CC1G_12564"/>
<dbReference type="HOGENOM" id="CLU_018544_12_4_1"/>
<dbReference type="EMBL" id="AACS02000004">
    <property type="protein sequence ID" value="EAU85425.2"/>
    <property type="molecule type" value="Genomic_DNA"/>
</dbReference>
<dbReference type="InParanoid" id="A8NU60"/>